<keyword evidence="4" id="KW-0804">Transcription</keyword>
<gene>
    <name evidence="8" type="primary">LOC107274073</name>
</gene>
<dbReference type="RefSeq" id="XP_015608310.1">
    <property type="nucleotide sequence ID" value="XM_015752824.2"/>
</dbReference>
<evidence type="ECO:0000259" key="6">
    <source>
        <dbReference type="Pfam" id="PF13873"/>
    </source>
</evidence>
<dbReference type="AlphaFoldDB" id="A0AAJ7CDR1"/>
<feature type="domain" description="Myb/SANT-like DNA-binding" evidence="6">
    <location>
        <begin position="2"/>
        <end position="41"/>
    </location>
</feature>
<dbReference type="InterPro" id="IPR028002">
    <property type="entry name" value="Myb_DNA-bind_5"/>
</dbReference>
<comment type="function">
    <text evidence="5">Involved in transvection phenomena (= synapsis-dependent gene expression), where the synaptic pairing of chromosomes carrying genes with which zeste interacts influences the expression of these genes. Zeste binds to DNA and stimulates transcription from a nearby promoter.</text>
</comment>
<evidence type="ECO:0000256" key="3">
    <source>
        <dbReference type="ARBA" id="ARBA00023015"/>
    </source>
</evidence>
<dbReference type="KEGG" id="ccin:107274073"/>
<comment type="subunit">
    <text evidence="1">Self-associates forming complexes of several hundred monomers.</text>
</comment>
<accession>A0AAJ7CDR1</accession>
<reference evidence="8" key="1">
    <citation type="submission" date="2025-08" db="UniProtKB">
        <authorList>
            <consortium name="RefSeq"/>
        </authorList>
    </citation>
    <scope>IDENTIFICATION</scope>
</reference>
<organism evidence="7 8">
    <name type="scientific">Cephus cinctus</name>
    <name type="common">Wheat stem sawfly</name>
    <dbReference type="NCBI Taxonomy" id="211228"/>
    <lineage>
        <taxon>Eukaryota</taxon>
        <taxon>Metazoa</taxon>
        <taxon>Ecdysozoa</taxon>
        <taxon>Arthropoda</taxon>
        <taxon>Hexapoda</taxon>
        <taxon>Insecta</taxon>
        <taxon>Pterygota</taxon>
        <taxon>Neoptera</taxon>
        <taxon>Endopterygota</taxon>
        <taxon>Hymenoptera</taxon>
        <taxon>Cephoidea</taxon>
        <taxon>Cephidae</taxon>
        <taxon>Cephus</taxon>
    </lineage>
</organism>
<sequence>MAWAEIEKEFNLLSLVMQERTVQQLKKLWTNLKQTQRDALTKERRSRFVTGGGPAIPLAMIDPDVAIIAPNLMKNAPILFSFNMPEEVVHDRRQQILNNENIDIIVQDSQFEIDDELITDELLDATIPSEATVINTDSEGMSHAGSSNISTIHSKASKIKKGTKDKAYNRTYNLQELQFAHIRRIMKQEEDLATLHKQNQKVLHNLAYEHAKTKYALEIRAVTATAQLAELLLKKEMEKLCPFIYSIYILHNKLIYKKNRSFYFKSWY</sequence>
<protein>
    <recommendedName>
        <fullName evidence="2">Regulatory protein zeste</fullName>
    </recommendedName>
</protein>
<evidence type="ECO:0000313" key="8">
    <source>
        <dbReference type="RefSeq" id="XP_015608310.1"/>
    </source>
</evidence>
<keyword evidence="7" id="KW-1185">Reference proteome</keyword>
<evidence type="ECO:0000256" key="5">
    <source>
        <dbReference type="ARBA" id="ARBA00025466"/>
    </source>
</evidence>
<evidence type="ECO:0000256" key="2">
    <source>
        <dbReference type="ARBA" id="ARBA00016807"/>
    </source>
</evidence>
<dbReference type="Pfam" id="PF13873">
    <property type="entry name" value="Myb_DNA-bind_5"/>
    <property type="match status" value="1"/>
</dbReference>
<dbReference type="GeneID" id="107274073"/>
<evidence type="ECO:0000256" key="1">
    <source>
        <dbReference type="ARBA" id="ARBA00011764"/>
    </source>
</evidence>
<proteinExistence type="predicted"/>
<name>A0AAJ7CDR1_CEPCN</name>
<keyword evidence="3" id="KW-0805">Transcription regulation</keyword>
<evidence type="ECO:0000313" key="7">
    <source>
        <dbReference type="Proteomes" id="UP000694920"/>
    </source>
</evidence>
<dbReference type="Proteomes" id="UP000694920">
    <property type="component" value="Unplaced"/>
</dbReference>
<evidence type="ECO:0000256" key="4">
    <source>
        <dbReference type="ARBA" id="ARBA00023163"/>
    </source>
</evidence>